<feature type="non-terminal residue" evidence="6">
    <location>
        <position position="1"/>
    </location>
</feature>
<dbReference type="InterPro" id="IPR001138">
    <property type="entry name" value="Zn2Cys6_DnaBD"/>
</dbReference>
<dbReference type="GO" id="GO:0006351">
    <property type="term" value="P:DNA-templated transcription"/>
    <property type="evidence" value="ECO:0007669"/>
    <property type="project" value="InterPro"/>
</dbReference>
<evidence type="ECO:0000256" key="1">
    <source>
        <dbReference type="ARBA" id="ARBA00004123"/>
    </source>
</evidence>
<dbReference type="EMBL" id="MU001680">
    <property type="protein sequence ID" value="KAF2457448.1"/>
    <property type="molecule type" value="Genomic_DNA"/>
</dbReference>
<dbReference type="SMART" id="SM00066">
    <property type="entry name" value="GAL4"/>
    <property type="match status" value="1"/>
</dbReference>
<comment type="subcellular location">
    <subcellularLocation>
        <location evidence="1">Nucleus</location>
    </subcellularLocation>
</comment>
<dbReference type="InterPro" id="IPR036864">
    <property type="entry name" value="Zn2-C6_fun-type_DNA-bd_sf"/>
</dbReference>
<feature type="region of interest" description="Disordered" evidence="4">
    <location>
        <begin position="38"/>
        <end position="72"/>
    </location>
</feature>
<dbReference type="Proteomes" id="UP000799766">
    <property type="component" value="Unassembled WGS sequence"/>
</dbReference>
<keyword evidence="3" id="KW-0539">Nucleus</keyword>
<feature type="region of interest" description="Disordered" evidence="4">
    <location>
        <begin position="546"/>
        <end position="577"/>
    </location>
</feature>
<feature type="compositionally biased region" description="Low complexity" evidence="4">
    <location>
        <begin position="63"/>
        <end position="72"/>
    </location>
</feature>
<dbReference type="CDD" id="cd00067">
    <property type="entry name" value="GAL4"/>
    <property type="match status" value="1"/>
</dbReference>
<dbReference type="Pfam" id="PF04082">
    <property type="entry name" value="Fungal_trans"/>
    <property type="match status" value="1"/>
</dbReference>
<accession>A0A6A6P0V0</accession>
<dbReference type="InterPro" id="IPR050613">
    <property type="entry name" value="Sec_Metabolite_Reg"/>
</dbReference>
<dbReference type="PANTHER" id="PTHR31001">
    <property type="entry name" value="UNCHARACTERIZED TRANSCRIPTIONAL REGULATORY PROTEIN"/>
    <property type="match status" value="1"/>
</dbReference>
<reference evidence="6" key="1">
    <citation type="journal article" date="2020" name="Stud. Mycol.">
        <title>101 Dothideomycetes genomes: a test case for predicting lifestyles and emergence of pathogens.</title>
        <authorList>
            <person name="Haridas S."/>
            <person name="Albert R."/>
            <person name="Binder M."/>
            <person name="Bloem J."/>
            <person name="Labutti K."/>
            <person name="Salamov A."/>
            <person name="Andreopoulos B."/>
            <person name="Baker S."/>
            <person name="Barry K."/>
            <person name="Bills G."/>
            <person name="Bluhm B."/>
            <person name="Cannon C."/>
            <person name="Castanera R."/>
            <person name="Culley D."/>
            <person name="Daum C."/>
            <person name="Ezra D."/>
            <person name="Gonzalez J."/>
            <person name="Henrissat B."/>
            <person name="Kuo A."/>
            <person name="Liang C."/>
            <person name="Lipzen A."/>
            <person name="Lutzoni F."/>
            <person name="Magnuson J."/>
            <person name="Mondo S."/>
            <person name="Nolan M."/>
            <person name="Ohm R."/>
            <person name="Pangilinan J."/>
            <person name="Park H.-J."/>
            <person name="Ramirez L."/>
            <person name="Alfaro M."/>
            <person name="Sun H."/>
            <person name="Tritt A."/>
            <person name="Yoshinaga Y."/>
            <person name="Zwiers L.-H."/>
            <person name="Turgeon B."/>
            <person name="Goodwin S."/>
            <person name="Spatafora J."/>
            <person name="Crous P."/>
            <person name="Grigoriev I."/>
        </authorList>
    </citation>
    <scope>NUCLEOTIDE SEQUENCE</scope>
    <source>
        <strain evidence="6">ATCC 16933</strain>
    </source>
</reference>
<evidence type="ECO:0000256" key="4">
    <source>
        <dbReference type="SAM" id="MobiDB-lite"/>
    </source>
</evidence>
<dbReference type="CDD" id="cd12148">
    <property type="entry name" value="fungal_TF_MHR"/>
    <property type="match status" value="1"/>
</dbReference>
<evidence type="ECO:0000313" key="6">
    <source>
        <dbReference type="EMBL" id="KAF2457448.1"/>
    </source>
</evidence>
<dbReference type="InterPro" id="IPR007219">
    <property type="entry name" value="XnlR_reg_dom"/>
</dbReference>
<name>A0A6A6P0V0_9PEZI</name>
<evidence type="ECO:0000256" key="3">
    <source>
        <dbReference type="ARBA" id="ARBA00023242"/>
    </source>
</evidence>
<keyword evidence="7" id="KW-1185">Reference proteome</keyword>
<feature type="compositionally biased region" description="Polar residues" evidence="4">
    <location>
        <begin position="38"/>
        <end position="50"/>
    </location>
</feature>
<organism evidence="6 7">
    <name type="scientific">Lineolata rhizophorae</name>
    <dbReference type="NCBI Taxonomy" id="578093"/>
    <lineage>
        <taxon>Eukaryota</taxon>
        <taxon>Fungi</taxon>
        <taxon>Dikarya</taxon>
        <taxon>Ascomycota</taxon>
        <taxon>Pezizomycotina</taxon>
        <taxon>Dothideomycetes</taxon>
        <taxon>Dothideomycetes incertae sedis</taxon>
        <taxon>Lineolatales</taxon>
        <taxon>Lineolataceae</taxon>
        <taxon>Lineolata</taxon>
    </lineage>
</organism>
<dbReference type="GO" id="GO:0008270">
    <property type="term" value="F:zinc ion binding"/>
    <property type="evidence" value="ECO:0007669"/>
    <property type="project" value="InterPro"/>
</dbReference>
<dbReference type="SMART" id="SM00906">
    <property type="entry name" value="Fungal_trans"/>
    <property type="match status" value="1"/>
</dbReference>
<feature type="non-terminal residue" evidence="6">
    <location>
        <position position="640"/>
    </location>
</feature>
<keyword evidence="2" id="KW-0479">Metal-binding</keyword>
<dbReference type="Gene3D" id="4.10.240.10">
    <property type="entry name" value="Zn(2)-C6 fungal-type DNA-binding domain"/>
    <property type="match status" value="1"/>
</dbReference>
<evidence type="ECO:0000256" key="2">
    <source>
        <dbReference type="ARBA" id="ARBA00022723"/>
    </source>
</evidence>
<evidence type="ECO:0000313" key="7">
    <source>
        <dbReference type="Proteomes" id="UP000799766"/>
    </source>
</evidence>
<dbReference type="GO" id="GO:0000981">
    <property type="term" value="F:DNA-binding transcription factor activity, RNA polymerase II-specific"/>
    <property type="evidence" value="ECO:0007669"/>
    <property type="project" value="InterPro"/>
</dbReference>
<feature type="domain" description="Zn(2)-C6 fungal-type" evidence="5">
    <location>
        <begin position="5"/>
        <end position="36"/>
    </location>
</feature>
<protein>
    <submittedName>
        <fullName evidence="6">Fungal-specific transcription factor domain-containing protein</fullName>
    </submittedName>
</protein>
<dbReference type="GO" id="GO:0005634">
    <property type="term" value="C:nucleus"/>
    <property type="evidence" value="ECO:0007669"/>
    <property type="project" value="UniProtKB-SubCell"/>
</dbReference>
<gene>
    <name evidence="6" type="ORF">BDY21DRAFT_267002</name>
</gene>
<sequence>RQAASCTECQRRKQKCSREWPCNHCSARRVSHLCQFASKSSTTSGDSPPENSRKRGNDEVEEPSSVPAEVSSIDADEALKTWGYMPGHQHYNLSSAANGASGKSLDGARTNQSEAVEAALQVIPARSLTDALVQNYLQNFNYRYYPIYPPTFLEDYTKWWTDRARGSALSLEFTCLLLRVCANSAQYLTPEVQHKLEFELVTDVQTLTERYNRAAEKLSSSITPGNGGLIQVQQLFLGLTWLKNEAKFVESWHVLASAVREAQEQGMHKDVFPDGLSEFEIEMRRRMWCLLYTFDWEMSTWLSRPLIVDHDSCALQLPSLRLEDSGACPGLPSPFTHMALTCHLAHTLSEKFRNVHAIPPQELALQYHKEVEDWFAKLPRVYSITDPDTRWDKEHLFVVLQRLQLHMIGNMIKLSPFKPYLTGNAGAFRPYLAESRSDTPPDERDILAKGIECCLKLLEASHELFNIEFPINARFHLVIFCIFDCSTLLCSALIHDTKQNLPQRSKVFGAIEISLRCLQKLATLSKTGEISYSFLVKVVSKLPPSAQKETTSKRSNKRAKTKAVPAEQQDAPLGPARNSEVAAPIVDNSDVSNGIAPFPVTAEEDQPDLEFALDPNGFDIGSLDFGGMEEIWNWETLNID</sequence>
<dbReference type="AlphaFoldDB" id="A0A6A6P0V0"/>
<dbReference type="PROSITE" id="PS50048">
    <property type="entry name" value="ZN2_CY6_FUNGAL_2"/>
    <property type="match status" value="1"/>
</dbReference>
<dbReference type="OrthoDB" id="5344325at2759"/>
<evidence type="ECO:0000259" key="5">
    <source>
        <dbReference type="PROSITE" id="PS50048"/>
    </source>
</evidence>
<dbReference type="SUPFAM" id="SSF57701">
    <property type="entry name" value="Zn2/Cys6 DNA-binding domain"/>
    <property type="match status" value="1"/>
</dbReference>
<dbReference type="PANTHER" id="PTHR31001:SF84">
    <property type="entry name" value="FUNGAL SPECIFIC TRANSCRIPTION FACTOR"/>
    <property type="match status" value="1"/>
</dbReference>
<dbReference type="GO" id="GO:0003677">
    <property type="term" value="F:DNA binding"/>
    <property type="evidence" value="ECO:0007669"/>
    <property type="project" value="InterPro"/>
</dbReference>
<proteinExistence type="predicted"/>